<dbReference type="PANTHER" id="PTHR43092:SF2">
    <property type="entry name" value="HERCYNYLCYSTEINE SULFOXIDE LYASE"/>
    <property type="match status" value="1"/>
</dbReference>
<dbReference type="InterPro" id="IPR000192">
    <property type="entry name" value="Aminotrans_V_dom"/>
</dbReference>
<evidence type="ECO:0000259" key="2">
    <source>
        <dbReference type="Pfam" id="PF00266"/>
    </source>
</evidence>
<dbReference type="InterPro" id="IPR015421">
    <property type="entry name" value="PyrdxlP-dep_Trfase_major"/>
</dbReference>
<gene>
    <name evidence="3" type="ORF">LTR24_001263</name>
</gene>
<protein>
    <recommendedName>
        <fullName evidence="2">Aminotransferase class V domain-containing protein</fullName>
    </recommendedName>
</protein>
<dbReference type="EMBL" id="JAVRRG010000009">
    <property type="protein sequence ID" value="KAK5099604.1"/>
    <property type="molecule type" value="Genomic_DNA"/>
</dbReference>
<evidence type="ECO:0000313" key="4">
    <source>
        <dbReference type="Proteomes" id="UP001345013"/>
    </source>
</evidence>
<dbReference type="SUPFAM" id="SSF53383">
    <property type="entry name" value="PLP-dependent transferases"/>
    <property type="match status" value="1"/>
</dbReference>
<evidence type="ECO:0000256" key="1">
    <source>
        <dbReference type="ARBA" id="ARBA00022898"/>
    </source>
</evidence>
<dbReference type="Gene3D" id="3.40.640.10">
    <property type="entry name" value="Type I PLP-dependent aspartate aminotransferase-like (Major domain)"/>
    <property type="match status" value="1"/>
</dbReference>
<keyword evidence="1" id="KW-0663">Pyridoxal phosphate</keyword>
<dbReference type="Proteomes" id="UP001345013">
    <property type="component" value="Unassembled WGS sequence"/>
</dbReference>
<organism evidence="3 4">
    <name type="scientific">Lithohypha guttulata</name>
    <dbReference type="NCBI Taxonomy" id="1690604"/>
    <lineage>
        <taxon>Eukaryota</taxon>
        <taxon>Fungi</taxon>
        <taxon>Dikarya</taxon>
        <taxon>Ascomycota</taxon>
        <taxon>Pezizomycotina</taxon>
        <taxon>Eurotiomycetes</taxon>
        <taxon>Chaetothyriomycetidae</taxon>
        <taxon>Chaetothyriales</taxon>
        <taxon>Trichomeriaceae</taxon>
        <taxon>Lithohypha</taxon>
    </lineage>
</organism>
<feature type="domain" description="Aminotransferase class V" evidence="2">
    <location>
        <begin position="61"/>
        <end position="252"/>
    </location>
</feature>
<evidence type="ECO:0000313" key="3">
    <source>
        <dbReference type="EMBL" id="KAK5099604.1"/>
    </source>
</evidence>
<dbReference type="InterPro" id="IPR015424">
    <property type="entry name" value="PyrdxlP-dep_Trfase"/>
</dbReference>
<comment type="caution">
    <text evidence="3">The sequence shown here is derived from an EMBL/GenBank/DDBJ whole genome shotgun (WGS) entry which is preliminary data.</text>
</comment>
<proteinExistence type="predicted"/>
<dbReference type="Pfam" id="PF00266">
    <property type="entry name" value="Aminotran_5"/>
    <property type="match status" value="1"/>
</dbReference>
<sequence>MASSGGRKEFGHSYRADFLFDSKWHNLNHGSFGTYPIPVRNAKRGYTKLTESCPDKFLRYQYIDLLDKSRERLAQLVNAPVDECVLVQNATSGTNTILRNLVYKEKDVIVYFDTIYGAIERTLLSICETNPQLIIRKVGHGQDYAYQLPMSHPEIASAFSQTISRLLYEGYNVKAAVFDTVVSLPGVRFPFERLVRMCKEYGILSIVDGAHAIGMMPLDLSQLDADFFTSNCHKWLYTPRGCALLHVPKRNQHLVRTTYPSSWGYVPRDGTKYREVLPPAAKSEFVNLFQFVATADNTPYYCVPAAINYRQNLCGGEEAIYNYIRDNAQRGADMIAMLLGTEVMDDLDQGSGLKAMGSYEASTGQEQVSRRWAGGLRDCAMANIMLPITILGAEKNKSVRLGPGGAGSGGGLSPGLGHGKRPSLGGKKLSLDTEASAFTEAPQSPAGIEPTTVKLEEVPQVVNWMQEILVNEFNTFVAIFEYHGQVYTRISGQIYLELKDFEWLGGVLKSLCERVGAGEFTQKVELRPTLSRPASELDLERLGKSMSNSSISNYAEPGRAFDITAGGWRRQSQPLM</sequence>
<reference evidence="3 4" key="1">
    <citation type="submission" date="2023-08" db="EMBL/GenBank/DDBJ databases">
        <title>Black Yeasts Isolated from many extreme environments.</title>
        <authorList>
            <person name="Coleine C."/>
            <person name="Stajich J.E."/>
            <person name="Selbmann L."/>
        </authorList>
    </citation>
    <scope>NUCLEOTIDE SEQUENCE [LARGE SCALE GENOMIC DNA]</scope>
    <source>
        <strain evidence="3 4">CCFEE 5885</strain>
    </source>
</reference>
<keyword evidence="4" id="KW-1185">Reference proteome</keyword>
<accession>A0ABR0KLH1</accession>
<dbReference type="PANTHER" id="PTHR43092">
    <property type="entry name" value="L-CYSTEINE DESULFHYDRASE"/>
    <property type="match status" value="1"/>
</dbReference>
<name>A0ABR0KLH1_9EURO</name>